<sequence>MSTKLSNLRLIESYLDDLRSLLEESERIQSLGVSSQDNDYDIRKLLSKVTKFLERNDDGEDYDELVDTYQELMQQVKTIDVKDFEYKRNIIPKPLNTKKSVRFNDHVEEYSKPKETKSFKPFKDQVIDPADEAESNELFGNNNVTADIGDEDEQSDQNSIDSASNHDLFIQHQQQMLQQDDHLDMLSQSVRRQRELGLDINSELDDQTILLNDLESQLDHNTSNLSNGQKRLKYFSEKAKENGQWVTIIILVIILVLLLIILK</sequence>
<dbReference type="Gene3D" id="1.20.5.110">
    <property type="match status" value="1"/>
</dbReference>
<dbReference type="Pfam" id="PF05739">
    <property type="entry name" value="SNARE"/>
    <property type="match status" value="1"/>
</dbReference>
<dbReference type="PROSITE" id="PS50192">
    <property type="entry name" value="T_SNARE"/>
    <property type="match status" value="1"/>
</dbReference>
<evidence type="ECO:0000256" key="6">
    <source>
        <dbReference type="SAM" id="MobiDB-lite"/>
    </source>
</evidence>
<dbReference type="AlphaFoldDB" id="K0K6G9"/>
<evidence type="ECO:0000256" key="7">
    <source>
        <dbReference type="SAM" id="Phobius"/>
    </source>
</evidence>
<dbReference type="GO" id="GO:0012505">
    <property type="term" value="C:endomembrane system"/>
    <property type="evidence" value="ECO:0007669"/>
    <property type="project" value="UniProtKB-ARBA"/>
</dbReference>
<dbReference type="eggNOG" id="ENOG502RZK4">
    <property type="taxonomic scope" value="Eukaryota"/>
</dbReference>
<evidence type="ECO:0000256" key="2">
    <source>
        <dbReference type="ARBA" id="ARBA00022448"/>
    </source>
</evidence>
<evidence type="ECO:0000256" key="4">
    <source>
        <dbReference type="ARBA" id="ARBA00022989"/>
    </source>
</evidence>
<dbReference type="GO" id="GO:0005737">
    <property type="term" value="C:cytoplasm"/>
    <property type="evidence" value="ECO:0007669"/>
    <property type="project" value="UniProtKB-ARBA"/>
</dbReference>
<dbReference type="SMART" id="SM00397">
    <property type="entry name" value="t_SNARE"/>
    <property type="match status" value="1"/>
</dbReference>
<comment type="subcellular location">
    <subcellularLocation>
        <location evidence="1">Membrane</location>
        <topology evidence="1">Single-pass membrane protein</topology>
    </subcellularLocation>
</comment>
<comment type="caution">
    <text evidence="9">The sequence shown here is derived from an EMBL/GenBank/DDBJ whole genome shotgun (WGS) entry which is preliminary data.</text>
</comment>
<reference evidence="9 10" key="1">
    <citation type="journal article" date="2012" name="Eukaryot. Cell">
        <title>Draft genome sequence of Wickerhamomyces ciferrii NRRL Y-1031 F-60-10.</title>
        <authorList>
            <person name="Schneider J."/>
            <person name="Andrea H."/>
            <person name="Blom J."/>
            <person name="Jaenicke S."/>
            <person name="Ruckert C."/>
            <person name="Schorsch C."/>
            <person name="Szczepanowski R."/>
            <person name="Farwick M."/>
            <person name="Goesmann A."/>
            <person name="Puhler A."/>
            <person name="Schaffer S."/>
            <person name="Tauch A."/>
            <person name="Kohler T."/>
            <person name="Brinkrolf K."/>
        </authorList>
    </citation>
    <scope>NUCLEOTIDE SEQUENCE [LARGE SCALE GENOMIC DNA]</scope>
    <source>
        <strain evidence="10">ATCC 14091 / BCRC 22168 / CBS 111 / JCM 3599 / NBRC 0793 / NRRL Y-1031 F-60-10</strain>
    </source>
</reference>
<evidence type="ECO:0000256" key="5">
    <source>
        <dbReference type="ARBA" id="ARBA00023136"/>
    </source>
</evidence>
<dbReference type="GO" id="GO:0016020">
    <property type="term" value="C:membrane"/>
    <property type="evidence" value="ECO:0007669"/>
    <property type="project" value="UniProtKB-SubCell"/>
</dbReference>
<dbReference type="EMBL" id="CAIF01000001">
    <property type="protein sequence ID" value="CCH40535.1"/>
    <property type="molecule type" value="Genomic_DNA"/>
</dbReference>
<evidence type="ECO:0000256" key="1">
    <source>
        <dbReference type="ARBA" id="ARBA00004167"/>
    </source>
</evidence>
<keyword evidence="4 7" id="KW-1133">Transmembrane helix</keyword>
<dbReference type="HOGENOM" id="CLU_053570_2_1_1"/>
<keyword evidence="2" id="KW-0813">Transport</keyword>
<dbReference type="FunCoup" id="K0K6G9">
    <property type="interactions" value="67"/>
</dbReference>
<feature type="region of interest" description="Disordered" evidence="6">
    <location>
        <begin position="130"/>
        <end position="161"/>
    </location>
</feature>
<dbReference type="SUPFAM" id="SSF58038">
    <property type="entry name" value="SNARE fusion complex"/>
    <property type="match status" value="1"/>
</dbReference>
<evidence type="ECO:0000313" key="10">
    <source>
        <dbReference type="Proteomes" id="UP000009328"/>
    </source>
</evidence>
<keyword evidence="10" id="KW-1185">Reference proteome</keyword>
<evidence type="ECO:0000256" key="3">
    <source>
        <dbReference type="ARBA" id="ARBA00022692"/>
    </source>
</evidence>
<protein>
    <submittedName>
        <fullName evidence="9">Syntaxin-51</fullName>
    </submittedName>
</protein>
<accession>K0K6G9</accession>
<dbReference type="PANTHER" id="PTHR12791">
    <property type="entry name" value="GOLGI SNARE BET1-RELATED"/>
    <property type="match status" value="1"/>
</dbReference>
<keyword evidence="5 7" id="KW-0472">Membrane</keyword>
<evidence type="ECO:0000313" key="9">
    <source>
        <dbReference type="EMBL" id="CCH40535.1"/>
    </source>
</evidence>
<keyword evidence="3 7" id="KW-0812">Transmembrane</keyword>
<dbReference type="STRING" id="1206466.K0K6G9"/>
<gene>
    <name evidence="9" type="ORF">BN7_68</name>
</gene>
<organism evidence="9 10">
    <name type="scientific">Wickerhamomyces ciferrii (strain ATCC 14091 / BCRC 22168 / CBS 111 / JCM 3599 / NBRC 0793 / NRRL Y-1031 F-60-10)</name>
    <name type="common">Yeast</name>
    <name type="synonym">Pichia ciferrii</name>
    <dbReference type="NCBI Taxonomy" id="1206466"/>
    <lineage>
        <taxon>Eukaryota</taxon>
        <taxon>Fungi</taxon>
        <taxon>Dikarya</taxon>
        <taxon>Ascomycota</taxon>
        <taxon>Saccharomycotina</taxon>
        <taxon>Saccharomycetes</taxon>
        <taxon>Phaffomycetales</taxon>
        <taxon>Wickerhamomycetaceae</taxon>
        <taxon>Wickerhamomyces</taxon>
    </lineage>
</organism>
<feature type="domain" description="T-SNARE coiled-coil homology" evidence="8">
    <location>
        <begin position="173"/>
        <end position="235"/>
    </location>
</feature>
<evidence type="ECO:0000259" key="8">
    <source>
        <dbReference type="PROSITE" id="PS50192"/>
    </source>
</evidence>
<dbReference type="Proteomes" id="UP000009328">
    <property type="component" value="Unassembled WGS sequence"/>
</dbReference>
<dbReference type="InParanoid" id="K0K6G9"/>
<feature type="transmembrane region" description="Helical" evidence="7">
    <location>
        <begin position="243"/>
        <end position="262"/>
    </location>
</feature>
<dbReference type="CDD" id="cd15859">
    <property type="entry name" value="SNARE_SYN8"/>
    <property type="match status" value="1"/>
</dbReference>
<proteinExistence type="predicted"/>
<dbReference type="InterPro" id="IPR000727">
    <property type="entry name" value="T_SNARE_dom"/>
</dbReference>
<name>K0K6G9_WICCF</name>